<keyword evidence="2" id="KW-1003">Cell membrane</keyword>
<evidence type="ECO:0000256" key="7">
    <source>
        <dbReference type="ARBA" id="ARBA00023170"/>
    </source>
</evidence>
<dbReference type="PANTHER" id="PTHR24246:SF27">
    <property type="entry name" value="ADENOSINE RECEPTOR, ISOFORM A"/>
    <property type="match status" value="1"/>
</dbReference>
<keyword evidence="7 10" id="KW-0675">Receptor</keyword>
<keyword evidence="9 10" id="KW-0807">Transducer</keyword>
<dbReference type="SUPFAM" id="SSF81321">
    <property type="entry name" value="Family A G protein-coupled receptor-like"/>
    <property type="match status" value="1"/>
</dbReference>
<proteinExistence type="inferred from homology"/>
<evidence type="ECO:0000256" key="8">
    <source>
        <dbReference type="ARBA" id="ARBA00023180"/>
    </source>
</evidence>
<keyword evidence="6" id="KW-0472">Membrane</keyword>
<dbReference type="GO" id="GO:0005886">
    <property type="term" value="C:plasma membrane"/>
    <property type="evidence" value="ECO:0007669"/>
    <property type="project" value="UniProtKB-SubCell"/>
</dbReference>
<evidence type="ECO:0000256" key="5">
    <source>
        <dbReference type="ARBA" id="ARBA00023040"/>
    </source>
</evidence>
<comment type="similarity">
    <text evidence="10">Belongs to the G-protein coupled receptor 1 family.</text>
</comment>
<protein>
    <submittedName>
        <fullName evidence="11">Trace amine-associated receptor 7e-like</fullName>
    </submittedName>
</protein>
<dbReference type="EMBL" id="CACRXK020005369">
    <property type="protein sequence ID" value="CAB4005957.1"/>
    <property type="molecule type" value="Genomic_DNA"/>
</dbReference>
<keyword evidence="3 10" id="KW-0812">Transmembrane</keyword>
<comment type="caution">
    <text evidence="11">The sequence shown here is derived from an EMBL/GenBank/DDBJ whole genome shotgun (WGS) entry which is preliminary data.</text>
</comment>
<dbReference type="PRINTS" id="PR00237">
    <property type="entry name" value="GPCRRHODOPSN"/>
</dbReference>
<evidence type="ECO:0000313" key="11">
    <source>
        <dbReference type="EMBL" id="CAB4005957.1"/>
    </source>
</evidence>
<dbReference type="InterPro" id="IPR000276">
    <property type="entry name" value="GPCR_Rhodpsn"/>
</dbReference>
<comment type="subcellular location">
    <subcellularLocation>
        <location evidence="1">Cell membrane</location>
        <topology evidence="1">Multi-pass membrane protein</topology>
    </subcellularLocation>
</comment>
<dbReference type="InterPro" id="IPR017452">
    <property type="entry name" value="GPCR_Rhodpsn_7TM"/>
</dbReference>
<organism evidence="11 12">
    <name type="scientific">Paramuricea clavata</name>
    <name type="common">Red gorgonian</name>
    <name type="synonym">Violescent sea-whip</name>
    <dbReference type="NCBI Taxonomy" id="317549"/>
    <lineage>
        <taxon>Eukaryota</taxon>
        <taxon>Metazoa</taxon>
        <taxon>Cnidaria</taxon>
        <taxon>Anthozoa</taxon>
        <taxon>Octocorallia</taxon>
        <taxon>Malacalcyonacea</taxon>
        <taxon>Plexauridae</taxon>
        <taxon>Paramuricea</taxon>
    </lineage>
</organism>
<keyword evidence="4" id="KW-1133">Transmembrane helix</keyword>
<evidence type="ECO:0000256" key="1">
    <source>
        <dbReference type="ARBA" id="ARBA00004651"/>
    </source>
</evidence>
<evidence type="ECO:0000256" key="3">
    <source>
        <dbReference type="ARBA" id="ARBA00022692"/>
    </source>
</evidence>
<evidence type="ECO:0000256" key="2">
    <source>
        <dbReference type="ARBA" id="ARBA00022475"/>
    </source>
</evidence>
<keyword evidence="5 10" id="KW-0297">G-protein coupled receptor</keyword>
<dbReference type="PROSITE" id="PS50262">
    <property type="entry name" value="G_PROTEIN_RECEP_F1_2"/>
    <property type="match status" value="1"/>
</dbReference>
<accession>A0A7D9EE28</accession>
<dbReference type="Pfam" id="PF00001">
    <property type="entry name" value="7tm_1"/>
    <property type="match status" value="1"/>
</dbReference>
<dbReference type="PROSITE" id="PS00237">
    <property type="entry name" value="G_PROTEIN_RECEP_F1_1"/>
    <property type="match status" value="1"/>
</dbReference>
<name>A0A7D9EE28_PARCT</name>
<dbReference type="PANTHER" id="PTHR24246">
    <property type="entry name" value="OLFACTORY RECEPTOR AND ADENOSINE RECEPTOR"/>
    <property type="match status" value="1"/>
</dbReference>
<evidence type="ECO:0000256" key="4">
    <source>
        <dbReference type="ARBA" id="ARBA00022989"/>
    </source>
</evidence>
<dbReference type="AlphaFoldDB" id="A0A7D9EE28"/>
<reference evidence="11" key="1">
    <citation type="submission" date="2020-04" db="EMBL/GenBank/DDBJ databases">
        <authorList>
            <person name="Alioto T."/>
            <person name="Alioto T."/>
            <person name="Gomez Garrido J."/>
        </authorList>
    </citation>
    <scope>NUCLEOTIDE SEQUENCE</scope>
    <source>
        <strain evidence="11">A484AB</strain>
    </source>
</reference>
<dbReference type="OrthoDB" id="5969918at2759"/>
<gene>
    <name evidence="11" type="ORF">PACLA_8A085987</name>
</gene>
<dbReference type="GO" id="GO:0004930">
    <property type="term" value="F:G protein-coupled receptor activity"/>
    <property type="evidence" value="ECO:0007669"/>
    <property type="project" value="UniProtKB-KW"/>
</dbReference>
<keyword evidence="12" id="KW-1185">Reference proteome</keyword>
<dbReference type="Proteomes" id="UP001152795">
    <property type="component" value="Unassembled WGS sequence"/>
</dbReference>
<evidence type="ECO:0000256" key="6">
    <source>
        <dbReference type="ARBA" id="ARBA00023136"/>
    </source>
</evidence>
<evidence type="ECO:0000313" key="12">
    <source>
        <dbReference type="Proteomes" id="UP001152795"/>
    </source>
</evidence>
<evidence type="ECO:0000256" key="9">
    <source>
        <dbReference type="ARBA" id="ARBA00023224"/>
    </source>
</evidence>
<evidence type="ECO:0000256" key="10">
    <source>
        <dbReference type="RuleBase" id="RU000688"/>
    </source>
</evidence>
<keyword evidence="8" id="KW-0325">Glycoprotein</keyword>
<sequence length="349" mass="39754">MATLSSTTLASEPTVDVSETFKTFAWIFCLLISLTAFFGNAALLFAVYRDPLRCFKTRASSVFTISLAAFDLLTGFVYAVWYIANLSRSSVTQATPMEFLINFVHVKGQCAFLTVLALAVDRHIAVAYAVRYKKIVTRRKLILWTALIWGYSFIFTTIVNILDQQKSEQNLVDAASYMHLASHVEIVLVLVAVTVLYTASFKSLRKHGKKLRSSGMKVNVERKAEYLKSEKEFAMAILLTMIILVCTVTPHTIYMIIKLSKGLCPHCKTNKDYIRFSYLSEGIYLVLFAANPFVYAWRLPKFRSALRLSIKRRSRRSIYYDKTERPESMKEMSDSRKTGSIPRLNTIVK</sequence>
<dbReference type="CDD" id="cd00637">
    <property type="entry name" value="7tm_classA_rhodopsin-like"/>
    <property type="match status" value="1"/>
</dbReference>
<dbReference type="SMART" id="SM01381">
    <property type="entry name" value="7TM_GPCR_Srsx"/>
    <property type="match status" value="1"/>
</dbReference>
<dbReference type="Gene3D" id="1.20.1070.10">
    <property type="entry name" value="Rhodopsin 7-helix transmembrane proteins"/>
    <property type="match status" value="1"/>
</dbReference>